<feature type="compositionally biased region" description="Basic and acidic residues" evidence="5">
    <location>
        <begin position="508"/>
        <end position="521"/>
    </location>
</feature>
<feature type="region of interest" description="Disordered" evidence="5">
    <location>
        <begin position="150"/>
        <end position="231"/>
    </location>
</feature>
<dbReference type="InterPro" id="IPR022091">
    <property type="entry name" value="TMF_TATA-bd"/>
</dbReference>
<feature type="compositionally biased region" description="Low complexity" evidence="5">
    <location>
        <begin position="531"/>
        <end position="542"/>
    </location>
</feature>
<dbReference type="RefSeq" id="XP_017781886.1">
    <property type="nucleotide sequence ID" value="XM_017926397.1"/>
</dbReference>
<evidence type="ECO:0000313" key="7">
    <source>
        <dbReference type="Proteomes" id="UP000695000"/>
    </source>
</evidence>
<dbReference type="InterPro" id="IPR022092">
    <property type="entry name" value="TMF_DNA-bd"/>
</dbReference>
<reference evidence="8" key="1">
    <citation type="submission" date="2025-08" db="UniProtKB">
        <authorList>
            <consortium name="RefSeq"/>
        </authorList>
    </citation>
    <scope>IDENTIFICATION</scope>
    <source>
        <tissue evidence="8">Whole Larva</tissue>
    </source>
</reference>
<feature type="compositionally biased region" description="Polar residues" evidence="5">
    <location>
        <begin position="207"/>
        <end position="231"/>
    </location>
</feature>
<dbReference type="GeneID" id="108566493"/>
<feature type="compositionally biased region" description="Low complexity" evidence="5">
    <location>
        <begin position="421"/>
        <end position="443"/>
    </location>
</feature>
<dbReference type="PANTHER" id="PTHR46515:SF1">
    <property type="entry name" value="TATA ELEMENT MODULATORY FACTOR"/>
    <property type="match status" value="1"/>
</dbReference>
<dbReference type="Proteomes" id="UP000695000">
    <property type="component" value="Unplaced"/>
</dbReference>
<feature type="region of interest" description="Disordered" evidence="5">
    <location>
        <begin position="407"/>
        <end position="443"/>
    </location>
</feature>
<feature type="compositionally biased region" description="Polar residues" evidence="5">
    <location>
        <begin position="252"/>
        <end position="263"/>
    </location>
</feature>
<feature type="coiled-coil region" evidence="4">
    <location>
        <begin position="602"/>
        <end position="911"/>
    </location>
</feature>
<keyword evidence="3 4" id="KW-0175">Coiled coil</keyword>
<gene>
    <name evidence="8" type="primary">LOC108566493</name>
</gene>
<evidence type="ECO:0000256" key="3">
    <source>
        <dbReference type="ARBA" id="ARBA00023054"/>
    </source>
</evidence>
<feature type="coiled-coil region" evidence="4">
    <location>
        <begin position="1153"/>
        <end position="1197"/>
    </location>
</feature>
<feature type="coiled-coil region" evidence="4">
    <location>
        <begin position="1016"/>
        <end position="1050"/>
    </location>
</feature>
<evidence type="ECO:0000256" key="5">
    <source>
        <dbReference type="SAM" id="MobiDB-lite"/>
    </source>
</evidence>
<sequence length="1235" mass="138811">MSWFDTSGIASIAKSALKEAQRTIDKALDIKDDGGDTTTVPANTPIDTNSDDFFGNWGISNAGTPNKEASEEVITKSSYKSIKGSTSIWGSFTGSFFDPYEKSLVQKDSKDSVDSLDDSADLGIEHFSGSKLVVQTSEDPDVLSFVATPENNEDENLESAASSDSTSAVKHREMEPGNIDNRVSIVSTDSDRKSSESVEVVNGGTGCTTSPESEALSISTSSALGSKQTSDSVEVLPNSLTSPSSVEVLGTDSISSRRQSQYTDEFVSPLQTPDDVGSGEKMTPDSVEVIPDDADENSMADDTISYNSVSESTATTVFEGLNLNLKPKSIALVKSEKMAESFSSDISLSPDKTLNLIEIPITRAPSRGGMHLPLNLIDTQPQSVKQDLTNLNKTSNIIDIPSESNETVRNEIDEGAQSDKTIVSSDSVMESSSDTSTTTDSNTNSIYLKNMLADAMTEKRDSEPKANHFMDLTQSMIDSSQAAEALENISIVQLDMPPRETSPFSSESRSDLVKIGSDHTSGHTSGDEFETTTSSDIEIISSPNGDSSSTHSRHSPAKLPVVVKSKGDTNIDSLLGKMTFKKIKGHNRELSEASSISDDTEIERLVKRLSEMTEILESRESKLIEITRKNSEIQEANSHLRKQLDEIVNKQLESADLSQVTEEYTQRLSALERKFQQAIREKDNLRKQLEQCKLDSSTRMSKSEMDIVLEEKIQTIRELREEGEKLSKQQLQHSNIIKKLRAKEKDNETAIKHLKESVEDLSSETDRLKRSLQAKEEVERSQIEAVHQLTAKNKKIDFEFNQLKDNYDDLQQKHETVKKSLDAAKKELLDKNRASSELLHREHMLQSLENEKRMTESQNEEIINQLEDLRSKMRDAEQVYLKKEQGLRAENMDLLRRLDEAESRNEELTQSVLEVSKPLVRQLETLQATHNMKLASFEKIEQGFVIKINELQNKLHGSNESEKSIKDECVMLKSKLTALDNQITTYMHENEMIKMQLEQQKTDKMVQSKMRIGMEVDNLKQKIKSEQEIIDKLQQEIELLQQTLISERSANESERKRNMVLQEQIRDRNDSLANFTRTSPNPGTVSPALSIGRVSLSESLNSSLWPSDEPFEVSSVSRCTNMLEMQMFQTSLKQRDGEVQQLQWELNRREHERTLLNAEISNLLTRVEEFEIQCKDYDVVKNELEELQQQYETMCQLYGEKVEESEELKLDLVDVKDMYKAQIDELLKQQRNSKS</sequence>
<organism evidence="7 8">
    <name type="scientific">Nicrophorus vespilloides</name>
    <name type="common">Boreal carrion beetle</name>
    <dbReference type="NCBI Taxonomy" id="110193"/>
    <lineage>
        <taxon>Eukaryota</taxon>
        <taxon>Metazoa</taxon>
        <taxon>Ecdysozoa</taxon>
        <taxon>Arthropoda</taxon>
        <taxon>Hexapoda</taxon>
        <taxon>Insecta</taxon>
        <taxon>Pterygota</taxon>
        <taxon>Neoptera</taxon>
        <taxon>Endopterygota</taxon>
        <taxon>Coleoptera</taxon>
        <taxon>Polyphaga</taxon>
        <taxon>Staphyliniformia</taxon>
        <taxon>Silphidae</taxon>
        <taxon>Nicrophorinae</taxon>
        <taxon>Nicrophorus</taxon>
    </lineage>
</organism>
<dbReference type="PANTHER" id="PTHR46515">
    <property type="entry name" value="TATA ELEMENT MODULATORY FACTOR TMF1"/>
    <property type="match status" value="1"/>
</dbReference>
<keyword evidence="7" id="KW-1185">Reference proteome</keyword>
<feature type="region of interest" description="Disordered" evidence="5">
    <location>
        <begin position="251"/>
        <end position="283"/>
    </location>
</feature>
<dbReference type="Pfam" id="PF12325">
    <property type="entry name" value="TMF_TATA_bd"/>
    <property type="match status" value="1"/>
</dbReference>
<dbReference type="InterPro" id="IPR052602">
    <property type="entry name" value="Growth_transcription_reg"/>
</dbReference>
<evidence type="ECO:0000256" key="4">
    <source>
        <dbReference type="SAM" id="Coils"/>
    </source>
</evidence>
<comment type="subcellular location">
    <subcellularLocation>
        <location evidence="1">Golgi apparatus</location>
    </subcellularLocation>
</comment>
<feature type="region of interest" description="Disordered" evidence="5">
    <location>
        <begin position="494"/>
        <end position="559"/>
    </location>
</feature>
<keyword evidence="2" id="KW-0333">Golgi apparatus</keyword>
<dbReference type="Pfam" id="PF12329">
    <property type="entry name" value="TMF_DNA_bd"/>
    <property type="match status" value="1"/>
</dbReference>
<evidence type="ECO:0000313" key="8">
    <source>
        <dbReference type="RefSeq" id="XP_017781886.1"/>
    </source>
</evidence>
<evidence type="ECO:0000256" key="1">
    <source>
        <dbReference type="ARBA" id="ARBA00004555"/>
    </source>
</evidence>
<proteinExistence type="predicted"/>
<accession>A0ABM1N4Y6</accession>
<evidence type="ECO:0000256" key="2">
    <source>
        <dbReference type="ARBA" id="ARBA00023034"/>
    </source>
</evidence>
<feature type="compositionally biased region" description="Polar residues" evidence="5">
    <location>
        <begin position="159"/>
        <end position="168"/>
    </location>
</feature>
<protein>
    <submittedName>
        <fullName evidence="8">TATA element modulatory factor</fullName>
    </submittedName>
</protein>
<feature type="domain" description="TATA element modulatory factor 1 TATA binding" evidence="6">
    <location>
        <begin position="1114"/>
        <end position="1226"/>
    </location>
</feature>
<name>A0ABM1N4Y6_NICVS</name>
<evidence type="ECO:0000259" key="6">
    <source>
        <dbReference type="Pfam" id="PF12325"/>
    </source>
</evidence>